<comment type="caution">
    <text evidence="2">The sequence shown here is derived from an EMBL/GenBank/DDBJ whole genome shotgun (WGS) entry which is preliminary data.</text>
</comment>
<accession>A0ABS1DIR9</accession>
<evidence type="ECO:0000256" key="1">
    <source>
        <dbReference type="SAM" id="MobiDB-lite"/>
    </source>
</evidence>
<keyword evidence="3" id="KW-1185">Reference proteome</keyword>
<proteinExistence type="predicted"/>
<protein>
    <recommendedName>
        <fullName evidence="4">Cadherin domain-containing protein</fullName>
    </recommendedName>
</protein>
<dbReference type="EMBL" id="NRRL01000091">
    <property type="protein sequence ID" value="MBK1670374.1"/>
    <property type="molecule type" value="Genomic_DNA"/>
</dbReference>
<sequence length="1903" mass="185702">MTDGDSTDFNTGFIEVTLDAYQTGDTLSVNGALPTGATIDGTSDGNGTALRINFDSNISPADAQAILGQLQFNNATDDPTAGGTDADRAVTITVDDGDGGSSQISGTLAINAVNDAPTLTATAVSPTYTEGGGNANLFSSPSASTVESLQNFSAITLTVSNVTEGASEILSIDSTDVALNNGNSVGVAGGTAGVGVSGSTATVTVSGLNLTSAAFQTLVDGLGYRNTSQDPTNANRVVTITSIRDDGGTANSGADTATPNIQSTVTVNPLNDEPTLTATSSNPIFTEGDGNAGLFTGAAASTVESGQTFSSLTLTVSNVTEGAAEILNIGGTDLALTNTNSAGVSGGTATVALAGSTATVTLTGVTLDAATLQTLVNGLGYRNTSEAPTDANRVVTLTGLTDNGSNTGGNDNNATLLIASTVDVNAVNDDPTLTGQPGTVSFTEDTAGNLDLSAANFGDVDSGNSNVTLTLAAGAGTMASTSGGSVSIGGSGSGTLTLTGTATAIDTYLDTASAIQYTPAADANGSPATTIAVSADDGGNTGTGGGTPVNLGTINLNVAAVNDDPTFVGLPAGITVTEDVASDVDLSGATFGDVDSGGADVTLTLSVGAGTLTATGSGGVGVGGSGGATLSLTGTAAEIETFLNTANNVQYTTPTNANGAPVTTLTLTADDDGNTGTGGGGPVALGTVNINATAVNDAPVLNNLNATPVFTEGGSAVQLDGDVTVSDVELDAADNYDGANLFIQRSGGADANDALSLVFGAGSSLSVSGTDLNDGATLVGSVVTGTGNITITFFDVGATPTGALVNEVLQAVHYENTAGDPAGSVTLNWTFQDGNSADTQGIGANPGQATGALTVSITGVNDEPTLTAAGQNPPFTEGDGAPGADLFSGATASTVESAQSVTGLTLTITNVADGAAEILRFDGSDVALTDGTSVNSTATNGLTVNVDVDGSGTATVSFSGANLSEAQLQTLVDDLAYRNTSDDPTTASDRVVTITQLVDNGSDAGANDNTATPNLTSTVSLTPVNDPPVIGDLFGETSGIVAGGGFQNVDGFDDTAVSNPDSADYDGGTLTIAQSAGTPNGSWGLDGTTATANGDGTITAGETIAVGAQAIGMVTTDGQSGSDLVITFDADATSARIQTLLQNLTYSAPSGLGLRDFTLTLNDDDGSANAGDETASDTFTIDVTPNPPVVGNLDGDSVNAAFLEVVDVDAGAAATVNDPDSADFDGGNLTIARQNTALEGGFGVSGTVLAGGNTSISVNETITVGGTAIGTVGGVGNNGQNDNNLVITFNDSATPARIQELIQSLTYRSGGNPTFAGAHVFNLTLTDAGTAAATSTPVSFTVNVDAPPVNTVPGTQTATDGQALALTGISVADADSGSVTTTVSVSGTAVGTFQATASGGATVTGGGSNSIQIAGTPADVNTTLASLTFTPAVDTTGAKTITVTTSDGSSSTGGPNTDSDTITVNVSDRPTLGNLDGDTVTYTEQGGPVALDAGGNLTLADTDSANFNGGSLTLAYQAGQQAEDRLTIDTSGTVTLSAGQTAGSTVSVGGTAVGTIQAGATGGSGEGLTIDLAAGATPSSIATLLGAIGYDNTAGEDRTAGNRIVRVTVDDGTSAGAGTPADVTVEVPAEAEEDGVAPTVRNLDRGPVRVTVVGVGGDTVLVASSGVVSGNALAAILGTFDRGNSPLAQAFREAAANVSGDPSRTLQTAIGDPTTRGALADIEALGGETLIYQNGQWQPLDLEALLLLSQASDGAADPAAGDLVQAPSPAGTDGAAGRTPQTAAAAAAEPDGPQSDEPQSDGPQSADRRPDGPQSDDRGTPAAADTTAALAAARASAKAHWLDAAVAALADAEPLAGSDALAALPPATATAETGGFSGQLRERASAFDRDAAALANRLAEAAA</sequence>
<feature type="region of interest" description="Disordered" evidence="1">
    <location>
        <begin position="1756"/>
        <end position="1827"/>
    </location>
</feature>
<name>A0ABS1DIR9_9PROT</name>
<dbReference type="Proteomes" id="UP001296873">
    <property type="component" value="Unassembled WGS sequence"/>
</dbReference>
<dbReference type="RefSeq" id="WP_200342737.1">
    <property type="nucleotide sequence ID" value="NZ_NRRL01000091.1"/>
</dbReference>
<reference evidence="2 3" key="1">
    <citation type="journal article" date="2020" name="Microorganisms">
        <title>Osmotic Adaptation and Compatible Solute Biosynthesis of Phototrophic Bacteria as Revealed from Genome Analyses.</title>
        <authorList>
            <person name="Imhoff J.F."/>
            <person name="Rahn T."/>
            <person name="Kunzel S."/>
            <person name="Keller A."/>
            <person name="Neulinger S.C."/>
        </authorList>
    </citation>
    <scope>NUCLEOTIDE SEQUENCE [LARGE SCALE GENOMIC DNA]</scope>
    <source>
        <strain evidence="2 3">DSM 9895</strain>
    </source>
</reference>
<evidence type="ECO:0000313" key="3">
    <source>
        <dbReference type="Proteomes" id="UP001296873"/>
    </source>
</evidence>
<feature type="compositionally biased region" description="Basic and acidic residues" evidence="1">
    <location>
        <begin position="1806"/>
        <end position="1819"/>
    </location>
</feature>
<evidence type="ECO:0008006" key="4">
    <source>
        <dbReference type="Google" id="ProtNLM"/>
    </source>
</evidence>
<gene>
    <name evidence="2" type="ORF">CKO28_20325</name>
</gene>
<organism evidence="2 3">
    <name type="scientific">Rhodovibrio sodomensis</name>
    <dbReference type="NCBI Taxonomy" id="1088"/>
    <lineage>
        <taxon>Bacteria</taxon>
        <taxon>Pseudomonadati</taxon>
        <taxon>Pseudomonadota</taxon>
        <taxon>Alphaproteobacteria</taxon>
        <taxon>Rhodospirillales</taxon>
        <taxon>Rhodovibrionaceae</taxon>
        <taxon>Rhodovibrio</taxon>
    </lineage>
</organism>
<evidence type="ECO:0000313" key="2">
    <source>
        <dbReference type="EMBL" id="MBK1670374.1"/>
    </source>
</evidence>